<proteinExistence type="predicted"/>
<dbReference type="PANTHER" id="PTHR43404">
    <property type="entry name" value="LIPOPOLYSACCHARIDE CHOLINEPHOSPHOTRANSFERASE LICD"/>
    <property type="match status" value="1"/>
</dbReference>
<dbReference type="InterPro" id="IPR052942">
    <property type="entry name" value="LPS_cholinephosphotransferase"/>
</dbReference>
<dbReference type="GO" id="GO:0009100">
    <property type="term" value="P:glycoprotein metabolic process"/>
    <property type="evidence" value="ECO:0007669"/>
    <property type="project" value="UniProtKB-ARBA"/>
</dbReference>
<dbReference type="Pfam" id="PF04991">
    <property type="entry name" value="LicD"/>
    <property type="match status" value="1"/>
</dbReference>
<accession>A0AAW5K8S6</accession>
<gene>
    <name evidence="2" type="ORF">NE646_06810</name>
</gene>
<dbReference type="RefSeq" id="WP_256135998.1">
    <property type="nucleotide sequence ID" value="NZ_JANGAB010000003.1"/>
</dbReference>
<name>A0AAW5K8S6_9FIRM</name>
<dbReference type="EMBL" id="JANGAB010000003">
    <property type="protein sequence ID" value="MCQ4949376.1"/>
    <property type="molecule type" value="Genomic_DNA"/>
</dbReference>
<reference evidence="2" key="1">
    <citation type="submission" date="2022-06" db="EMBL/GenBank/DDBJ databases">
        <title>Isolation of gut microbiota from human fecal samples.</title>
        <authorList>
            <person name="Pamer E.G."/>
            <person name="Barat B."/>
            <person name="Waligurski E."/>
            <person name="Medina S."/>
            <person name="Paddock L."/>
            <person name="Mostad J."/>
        </authorList>
    </citation>
    <scope>NUCLEOTIDE SEQUENCE</scope>
    <source>
        <strain evidence="2">DFI.7.96</strain>
    </source>
</reference>
<protein>
    <submittedName>
        <fullName evidence="2">LicD family protein</fullName>
    </submittedName>
</protein>
<dbReference type="AlphaFoldDB" id="A0AAW5K8S6"/>
<dbReference type="PANTHER" id="PTHR43404:SF2">
    <property type="entry name" value="LIPOPOLYSACCHARIDE CHOLINEPHOSPHOTRANSFERASE LICD"/>
    <property type="match status" value="1"/>
</dbReference>
<dbReference type="Proteomes" id="UP001205063">
    <property type="component" value="Unassembled WGS sequence"/>
</dbReference>
<evidence type="ECO:0000313" key="3">
    <source>
        <dbReference type="Proteomes" id="UP001205063"/>
    </source>
</evidence>
<sequence>METFRELQLTQLQVLKEMDRICKKNNITYYLAWGSLLGAVRHQGFIPWDDDVDVCMSIEDMLRFEEACRRDLGEEFYYLSRSQNKYNYIFWHRIGLKGTTCNIRERLDLPSDNGICIDIFPLFVLPDDKSQWPAYHRLMKRYQLLCEKYLHVHTLKREPSLVGKCKKMVHALVPDRLNLRWSQKALSKLINLQGKTRAYLADYGTGSLPAVFSSEIFETTVELPFEGVSFPVPVGYDEYLKTTYGDYMTPPPLAERANHCERDDILIDFHKPYREFWAK</sequence>
<evidence type="ECO:0000259" key="1">
    <source>
        <dbReference type="Pfam" id="PF04991"/>
    </source>
</evidence>
<comment type="caution">
    <text evidence="2">The sequence shown here is derived from an EMBL/GenBank/DDBJ whole genome shotgun (WGS) entry which is preliminary data.</text>
</comment>
<evidence type="ECO:0000313" key="2">
    <source>
        <dbReference type="EMBL" id="MCQ4949376.1"/>
    </source>
</evidence>
<organism evidence="2 3">
    <name type="scientific">Bittarella massiliensis</name>
    <name type="common">ex Durand et al. 2017</name>
    <dbReference type="NCBI Taxonomy" id="1720313"/>
    <lineage>
        <taxon>Bacteria</taxon>
        <taxon>Bacillati</taxon>
        <taxon>Bacillota</taxon>
        <taxon>Clostridia</taxon>
        <taxon>Eubacteriales</taxon>
        <taxon>Oscillospiraceae</taxon>
        <taxon>Bittarella (ex Durand et al. 2017)</taxon>
    </lineage>
</organism>
<feature type="domain" description="LicD/FKTN/FKRP nucleotidyltransferase" evidence="1">
    <location>
        <begin position="22"/>
        <end position="245"/>
    </location>
</feature>
<dbReference type="InterPro" id="IPR007074">
    <property type="entry name" value="LicD/FKTN/FKRP_NTP_transf"/>
</dbReference>